<reference evidence="4 5" key="1">
    <citation type="journal article" date="2013" name="Genome Announc.">
        <title>Draft Genome Sequence of Arcticibacter svalbardensis Strain MN12-7T, a Member of the Family Sphingobacteriaceae Isolated from an Arctic Soil Sample.</title>
        <authorList>
            <person name="Shivaji S."/>
            <person name="Ara S."/>
            <person name="Prasad S."/>
            <person name="Manasa B.P."/>
            <person name="Begum Z."/>
            <person name="Singh A."/>
            <person name="Kumar Pinnaka A."/>
        </authorList>
    </citation>
    <scope>NUCLEOTIDE SEQUENCE [LARGE SCALE GENOMIC DNA]</scope>
    <source>
        <strain evidence="4 5">MN12-7</strain>
    </source>
</reference>
<dbReference type="GO" id="GO:0030246">
    <property type="term" value="F:carbohydrate binding"/>
    <property type="evidence" value="ECO:0007669"/>
    <property type="project" value="InterPro"/>
</dbReference>
<dbReference type="eggNOG" id="COG1629">
    <property type="taxonomic scope" value="Bacteria"/>
</dbReference>
<proteinExistence type="predicted"/>
<dbReference type="InterPro" id="IPR013784">
    <property type="entry name" value="Carb-bd-like_fold"/>
</dbReference>
<accession>R9GV04</accession>
<dbReference type="RefSeq" id="WP_016194480.1">
    <property type="nucleotide sequence ID" value="NZ_AQPN01000047.1"/>
</dbReference>
<dbReference type="OrthoDB" id="1086219at2"/>
<feature type="compositionally biased region" description="Polar residues" evidence="1">
    <location>
        <begin position="409"/>
        <end position="429"/>
    </location>
</feature>
<dbReference type="SUPFAM" id="SSF49452">
    <property type="entry name" value="Starch-binding domain-like"/>
    <property type="match status" value="1"/>
</dbReference>
<dbReference type="AlphaFoldDB" id="R9GV04"/>
<dbReference type="EMBL" id="AQPN01000047">
    <property type="protein sequence ID" value="EOR95556.1"/>
    <property type="molecule type" value="Genomic_DNA"/>
</dbReference>
<sequence>MKFSFFAFLFSFFFYTVNAQNLYSVKGLVSDTASNEKLLNASLSIMNSKDSTLAAFGRAKADGSFSVDKLKAGKFFILVTYPGYADYVECFNLDSLHRNKDFGDIKLILKANLLAEVLVKAKAVAVRIKGDTTEFNAGSFEIQPNSRVEDLIKQFPGIQVDKDGKITAQGEVVKKVLVDGEEFFGDDPTLVTKNIRADMVDKVQLYDKKSDQATFTGIDDGEKTKTLNIKLKEDKKSGYFGKVDVGAGSDEFYKGQGMLNVFKGKRKFSAYAIAGNDGTVGLGWEDAGKYGAGVQVSDNGGVYFSGGGSDYNGQGIPVARTGGLHYDAKWNLDKETINTNFKTSYLNVDGTSNTQTQNNLPTGVINEVSDRDFNTSNNRQKLDATYEIKLDTTSNLKIVVDGSLADTESSEQFKTTSSRGDGSLVNNSIRDNRNDGKEQSFFASAFYNKKLKKTSRTLSLFVSQTLRDNKTTGSLNSANKYFNSVVVLDSIDQYKLNKSNSASLNTNITYTEPFSKTFSVILNYGYILNNSSADRRSFNQSASGDYNVLDSLYSNNFEVDESRNQVGMVFNYKKDKNTINFGTKASAVDFKQKDLYADKTYSRNFINWNPQASYQYKFSQQKSFRLSYRGNSSQPSLNQLQPILQNDDPLNITVGNPDLKPSFRNGFDLQLNSYKILSEQYIYLYGSYNFTLNEIVSNTQTDSAGKNLYQYINLNNKQPSNFYMNLYYGWKISLGGLKVGIDLGTNGNTYYNYANTILNKTTSYSYSGGLRISKYKQKKYDFSVSANPGYNVSESSLQKDINNNGLTFNSSGSFSVYLPLKFQISSDIRYEYREKTASFDEDFKRTLWNARVEKKFFKAESFRLVASANDILNQNKGFDRSAYNNRITQNSYTTIKRYFMFSAVWDFNKMGGSAGLKK</sequence>
<evidence type="ECO:0000256" key="1">
    <source>
        <dbReference type="SAM" id="MobiDB-lite"/>
    </source>
</evidence>
<evidence type="ECO:0000256" key="2">
    <source>
        <dbReference type="SAM" id="SignalP"/>
    </source>
</evidence>
<feature type="signal peptide" evidence="2">
    <location>
        <begin position="1"/>
        <end position="19"/>
    </location>
</feature>
<evidence type="ECO:0000259" key="3">
    <source>
        <dbReference type="Pfam" id="PF14905"/>
    </source>
</evidence>
<protein>
    <recommendedName>
        <fullName evidence="3">Outer membrane protein beta-barrel domain-containing protein</fullName>
    </recommendedName>
</protein>
<dbReference type="STRING" id="1150600.ADIARSV_1239"/>
<comment type="caution">
    <text evidence="4">The sequence shown here is derived from an EMBL/GenBank/DDBJ whole genome shotgun (WGS) entry which is preliminary data.</text>
</comment>
<dbReference type="InterPro" id="IPR041700">
    <property type="entry name" value="OMP_b-brl_3"/>
</dbReference>
<feature type="domain" description="Outer membrane protein beta-barrel" evidence="3">
    <location>
        <begin position="450"/>
        <end position="728"/>
    </location>
</feature>
<dbReference type="PATRIC" id="fig|1150600.3.peg.1217"/>
<feature type="region of interest" description="Disordered" evidence="1">
    <location>
        <begin position="409"/>
        <end position="432"/>
    </location>
</feature>
<keyword evidence="2" id="KW-0732">Signal</keyword>
<name>R9GV04_9SPHI</name>
<evidence type="ECO:0000313" key="4">
    <source>
        <dbReference type="EMBL" id="EOR95556.1"/>
    </source>
</evidence>
<keyword evidence="5" id="KW-1185">Reference proteome</keyword>
<gene>
    <name evidence="4" type="ORF">ADIARSV_1239</name>
</gene>
<organism evidence="4 5">
    <name type="scientific">Arcticibacter svalbardensis MN12-7</name>
    <dbReference type="NCBI Taxonomy" id="1150600"/>
    <lineage>
        <taxon>Bacteria</taxon>
        <taxon>Pseudomonadati</taxon>
        <taxon>Bacteroidota</taxon>
        <taxon>Sphingobacteriia</taxon>
        <taxon>Sphingobacteriales</taxon>
        <taxon>Sphingobacteriaceae</taxon>
        <taxon>Arcticibacter</taxon>
    </lineage>
</organism>
<feature type="chain" id="PRO_5004472315" description="Outer membrane protein beta-barrel domain-containing protein" evidence="2">
    <location>
        <begin position="20"/>
        <end position="918"/>
    </location>
</feature>
<evidence type="ECO:0000313" key="5">
    <source>
        <dbReference type="Proteomes" id="UP000014174"/>
    </source>
</evidence>
<dbReference type="Proteomes" id="UP000014174">
    <property type="component" value="Unassembled WGS sequence"/>
</dbReference>
<dbReference type="Pfam" id="PF14905">
    <property type="entry name" value="OMP_b-brl_3"/>
    <property type="match status" value="1"/>
</dbReference>
<dbReference type="SUPFAM" id="SSF56935">
    <property type="entry name" value="Porins"/>
    <property type="match status" value="1"/>
</dbReference>